<organism evidence="1 2">
    <name type="scientific">Brachionus plicatilis</name>
    <name type="common">Marine rotifer</name>
    <name type="synonym">Brachionus muelleri</name>
    <dbReference type="NCBI Taxonomy" id="10195"/>
    <lineage>
        <taxon>Eukaryota</taxon>
        <taxon>Metazoa</taxon>
        <taxon>Spiralia</taxon>
        <taxon>Gnathifera</taxon>
        <taxon>Rotifera</taxon>
        <taxon>Eurotatoria</taxon>
        <taxon>Monogononta</taxon>
        <taxon>Pseudotrocha</taxon>
        <taxon>Ploima</taxon>
        <taxon>Brachionidae</taxon>
        <taxon>Brachionus</taxon>
    </lineage>
</organism>
<evidence type="ECO:0000313" key="1">
    <source>
        <dbReference type="EMBL" id="RNA12281.1"/>
    </source>
</evidence>
<dbReference type="EMBL" id="REGN01005727">
    <property type="protein sequence ID" value="RNA12281.1"/>
    <property type="molecule type" value="Genomic_DNA"/>
</dbReference>
<dbReference type="Proteomes" id="UP000276133">
    <property type="component" value="Unassembled WGS sequence"/>
</dbReference>
<proteinExistence type="predicted"/>
<reference evidence="1 2" key="1">
    <citation type="journal article" date="2018" name="Sci. Rep.">
        <title>Genomic signatures of local adaptation to the degree of environmental predictability in rotifers.</title>
        <authorList>
            <person name="Franch-Gras L."/>
            <person name="Hahn C."/>
            <person name="Garcia-Roger E.M."/>
            <person name="Carmona M.J."/>
            <person name="Serra M."/>
            <person name="Gomez A."/>
        </authorList>
    </citation>
    <scope>NUCLEOTIDE SEQUENCE [LARGE SCALE GENOMIC DNA]</scope>
    <source>
        <strain evidence="1">HYR1</strain>
    </source>
</reference>
<comment type="caution">
    <text evidence="1">The sequence shown here is derived from an EMBL/GenBank/DDBJ whole genome shotgun (WGS) entry which is preliminary data.</text>
</comment>
<protein>
    <submittedName>
        <fullName evidence="1">Uncharacterized protein</fullName>
    </submittedName>
</protein>
<sequence length="101" mass="11778">MLRENLHLYPSIYVALTIHLEANHLSYLKRIVLNFQKHMINQKYKILFSMYSTCWVGIFKDAFSHVIIFMDSKCKLKATCTFLFLDSSSTIPVGKGKVEEE</sequence>
<dbReference type="AlphaFoldDB" id="A0A3M7QMJ3"/>
<keyword evidence="2" id="KW-1185">Reference proteome</keyword>
<evidence type="ECO:0000313" key="2">
    <source>
        <dbReference type="Proteomes" id="UP000276133"/>
    </source>
</evidence>
<gene>
    <name evidence="1" type="ORF">BpHYR1_038613</name>
</gene>
<accession>A0A3M7QMJ3</accession>
<name>A0A3M7QMJ3_BRAPC</name>